<feature type="non-terminal residue" evidence="1">
    <location>
        <position position="112"/>
    </location>
</feature>
<organism evidence="1 2">
    <name type="scientific">Perkinsus olseni</name>
    <name type="common">Perkinsus atlanticus</name>
    <dbReference type="NCBI Taxonomy" id="32597"/>
    <lineage>
        <taxon>Eukaryota</taxon>
        <taxon>Sar</taxon>
        <taxon>Alveolata</taxon>
        <taxon>Perkinsozoa</taxon>
        <taxon>Perkinsea</taxon>
        <taxon>Perkinsida</taxon>
        <taxon>Perkinsidae</taxon>
        <taxon>Perkinsus</taxon>
    </lineage>
</organism>
<sequence length="112" mass="13059">RWKIVACPSFYTFQANPWLRLFAGAQRILASKKYRDTWFYEFSTMDGRILFNSPERDTVVVRSLRKDWMAITAVNPSFIPGWPYHCCSPHYSLCGSGPLFCDCRGCIDYQEV</sequence>
<protein>
    <submittedName>
        <fullName evidence="1">Uncharacterized protein</fullName>
    </submittedName>
</protein>
<comment type="caution">
    <text evidence="1">The sequence shown here is derived from an EMBL/GenBank/DDBJ whole genome shotgun (WGS) entry which is preliminary data.</text>
</comment>
<evidence type="ECO:0000313" key="2">
    <source>
        <dbReference type="Proteomes" id="UP000553632"/>
    </source>
</evidence>
<name>A0A7J6S8U0_PEROL</name>
<dbReference type="Proteomes" id="UP000553632">
    <property type="component" value="Unassembled WGS sequence"/>
</dbReference>
<keyword evidence="2" id="KW-1185">Reference proteome</keyword>
<feature type="non-terminal residue" evidence="1">
    <location>
        <position position="1"/>
    </location>
</feature>
<proteinExistence type="predicted"/>
<accession>A0A7J6S8U0</accession>
<evidence type="ECO:0000313" key="1">
    <source>
        <dbReference type="EMBL" id="KAF4728470.1"/>
    </source>
</evidence>
<dbReference type="AlphaFoldDB" id="A0A7J6S8U0"/>
<dbReference type="EMBL" id="JABANO010020458">
    <property type="protein sequence ID" value="KAF4728470.1"/>
    <property type="molecule type" value="Genomic_DNA"/>
</dbReference>
<gene>
    <name evidence="1" type="ORF">FOZ63_008058</name>
</gene>
<reference evidence="1 2" key="1">
    <citation type="submission" date="2020-04" db="EMBL/GenBank/DDBJ databases">
        <title>Perkinsus olseni comparative genomics.</title>
        <authorList>
            <person name="Bogema D.R."/>
        </authorList>
    </citation>
    <scope>NUCLEOTIDE SEQUENCE [LARGE SCALE GENOMIC DNA]</scope>
    <source>
        <strain evidence="1 2">ATCC PRA-207</strain>
    </source>
</reference>